<organism evidence="2 3">
    <name type="scientific">Kribbella flavida (strain DSM 17836 / JCM 10339 / NBRC 14399)</name>
    <dbReference type="NCBI Taxonomy" id="479435"/>
    <lineage>
        <taxon>Bacteria</taxon>
        <taxon>Bacillati</taxon>
        <taxon>Actinomycetota</taxon>
        <taxon>Actinomycetes</taxon>
        <taxon>Propionibacteriales</taxon>
        <taxon>Kribbellaceae</taxon>
        <taxon>Kribbella</taxon>
    </lineage>
</organism>
<evidence type="ECO:0000313" key="2">
    <source>
        <dbReference type="EMBL" id="ADB31480.1"/>
    </source>
</evidence>
<name>D2PV14_KRIFD</name>
<dbReference type="EMBL" id="CP001736">
    <property type="protein sequence ID" value="ADB31480.1"/>
    <property type="molecule type" value="Genomic_DNA"/>
</dbReference>
<protein>
    <recommendedName>
        <fullName evidence="4">Lipoprotein</fullName>
    </recommendedName>
</protein>
<dbReference type="Proteomes" id="UP000007967">
    <property type="component" value="Chromosome"/>
</dbReference>
<dbReference type="KEGG" id="kfl:Kfla_2406"/>
<feature type="compositionally biased region" description="Acidic residues" evidence="1">
    <location>
        <begin position="45"/>
        <end position="54"/>
    </location>
</feature>
<feature type="compositionally biased region" description="Low complexity" evidence="1">
    <location>
        <begin position="200"/>
        <end position="227"/>
    </location>
</feature>
<dbReference type="HOGENOM" id="CLU_1218474_0_0_11"/>
<dbReference type="STRING" id="479435.Kfla_2406"/>
<dbReference type="PROSITE" id="PS51257">
    <property type="entry name" value="PROKAR_LIPOPROTEIN"/>
    <property type="match status" value="1"/>
</dbReference>
<proteinExistence type="predicted"/>
<reference evidence="2 3" key="2">
    <citation type="journal article" date="2010" name="Stand. Genomic Sci.">
        <title>Complete genome sequence of Kribbella flavida type strain (IFO 14399).</title>
        <authorList>
            <person name="Pukall R."/>
            <person name="Lapidus A."/>
            <person name="Glavina Del Rio T."/>
            <person name="Copeland A."/>
            <person name="Tice H."/>
            <person name="Cheng J.-F."/>
            <person name="Lucas S."/>
            <person name="Chen F."/>
            <person name="Nolan M."/>
            <person name="LaButti K."/>
            <person name="Pati A."/>
            <person name="Ivanova N."/>
            <person name="Mavrommatis K."/>
            <person name="Mikhailova N."/>
            <person name="Pitluck S."/>
            <person name="Bruce D."/>
            <person name="Goodwin L."/>
            <person name="Land M."/>
            <person name="Hauser L."/>
            <person name="Chang Y.-J."/>
            <person name="Jeffries C.D."/>
            <person name="Chen A."/>
            <person name="Palaniappan K."/>
            <person name="Chain P."/>
            <person name="Rohde M."/>
            <person name="Goeker M."/>
            <person name="Bristow J."/>
            <person name="Eisen J.A."/>
            <person name="Markowitz V."/>
            <person name="Hugenholtz P."/>
            <person name="Kyrpides N.C."/>
            <person name="Klenk H.-P."/>
            <person name="Brettin T."/>
        </authorList>
    </citation>
    <scope>NUCLEOTIDE SEQUENCE [LARGE SCALE GENOMIC DNA]</scope>
    <source>
        <strain evidence="3">DSM 17836 / JCM 10339 / NBRC 14399</strain>
    </source>
</reference>
<dbReference type="OrthoDB" id="3830508at2"/>
<accession>D2PV14</accession>
<feature type="compositionally biased region" description="Gly residues" evidence="1">
    <location>
        <begin position="17"/>
        <end position="28"/>
    </location>
</feature>
<dbReference type="RefSeq" id="WP_012920036.1">
    <property type="nucleotide sequence ID" value="NC_013729.1"/>
</dbReference>
<sequence>MSWWKASALVVALSLTGCGGGDSGGGDEAGGESTVSTSAPTTADPTDDPTEDPGEPSPEPTDPEQPQTAQSKPAIKNAKLPVGGVPEFDDKGRACFAPAWGGSELPAGVTITAVDFALSNSSVLELGSHSCPQGPACGPGSPFGGADSCYLALTKVGNGSTVLTVRGDITCESEADCDKVRAEHLKGGSLTITVDDQVIVPPEETPSVETPAESPSEEAPSPSSSDG</sequence>
<reference evidence="3" key="1">
    <citation type="submission" date="2009-09" db="EMBL/GenBank/DDBJ databases">
        <title>The complete genome of Kribbella flavida DSM 17836.</title>
        <authorList>
            <consortium name="US DOE Joint Genome Institute (JGI-PGF)"/>
            <person name="Lucas S."/>
            <person name="Copeland A."/>
            <person name="Lapidus A."/>
            <person name="Glavina del Rio T."/>
            <person name="Dalin E."/>
            <person name="Tice H."/>
            <person name="Bruce D."/>
            <person name="Goodwin L."/>
            <person name="Pitluck S."/>
            <person name="Kyrpides N."/>
            <person name="Mavromatis K."/>
            <person name="Ivanova N."/>
            <person name="Saunders E."/>
            <person name="Brettin T."/>
            <person name="Detter J.C."/>
            <person name="Han C."/>
            <person name="Larimer F."/>
            <person name="Land M."/>
            <person name="Hauser L."/>
            <person name="Markowitz V."/>
            <person name="Cheng J.-F."/>
            <person name="Hugenholtz P."/>
            <person name="Woyke T."/>
            <person name="Wu D."/>
            <person name="Pukall R."/>
            <person name="Klenk H.-P."/>
            <person name="Eisen J.A."/>
        </authorList>
    </citation>
    <scope>NUCLEOTIDE SEQUENCE [LARGE SCALE GENOMIC DNA]</scope>
    <source>
        <strain evidence="3">DSM 17836 / JCM 10339 / NBRC 14399</strain>
    </source>
</reference>
<feature type="compositionally biased region" description="Low complexity" evidence="1">
    <location>
        <begin position="31"/>
        <end position="44"/>
    </location>
</feature>
<evidence type="ECO:0000256" key="1">
    <source>
        <dbReference type="SAM" id="MobiDB-lite"/>
    </source>
</evidence>
<evidence type="ECO:0008006" key="4">
    <source>
        <dbReference type="Google" id="ProtNLM"/>
    </source>
</evidence>
<feature type="region of interest" description="Disordered" evidence="1">
    <location>
        <begin position="198"/>
        <end position="227"/>
    </location>
</feature>
<feature type="region of interest" description="Disordered" evidence="1">
    <location>
        <begin position="15"/>
        <end position="83"/>
    </location>
</feature>
<evidence type="ECO:0000313" key="3">
    <source>
        <dbReference type="Proteomes" id="UP000007967"/>
    </source>
</evidence>
<dbReference type="AlphaFoldDB" id="D2PV14"/>
<keyword evidence="3" id="KW-1185">Reference proteome</keyword>
<gene>
    <name evidence="2" type="ordered locus">Kfla_2406</name>
</gene>